<dbReference type="GO" id="GO:0004222">
    <property type="term" value="F:metalloendopeptidase activity"/>
    <property type="evidence" value="ECO:0007669"/>
    <property type="project" value="InterPro"/>
</dbReference>
<name>A0AAN6Y653_9PEZI</name>
<evidence type="ECO:0000256" key="7">
    <source>
        <dbReference type="SAM" id="MobiDB-lite"/>
    </source>
</evidence>
<reference evidence="10" key="2">
    <citation type="submission" date="2023-05" db="EMBL/GenBank/DDBJ databases">
        <authorList>
            <consortium name="Lawrence Berkeley National Laboratory"/>
            <person name="Steindorff A."/>
            <person name="Hensen N."/>
            <person name="Bonometti L."/>
            <person name="Westerberg I."/>
            <person name="Brannstrom I.O."/>
            <person name="Guillou S."/>
            <person name="Cros-Aarteil S."/>
            <person name="Calhoun S."/>
            <person name="Haridas S."/>
            <person name="Kuo A."/>
            <person name="Mondo S."/>
            <person name="Pangilinan J."/>
            <person name="Riley R."/>
            <person name="Labutti K."/>
            <person name="Andreopoulos B."/>
            <person name="Lipzen A."/>
            <person name="Chen C."/>
            <person name="Yanf M."/>
            <person name="Daum C."/>
            <person name="Ng V."/>
            <person name="Clum A."/>
            <person name="Ohm R."/>
            <person name="Martin F."/>
            <person name="Silar P."/>
            <person name="Natvig D."/>
            <person name="Lalanne C."/>
            <person name="Gautier V."/>
            <person name="Ament-Velasquez S.L."/>
            <person name="Kruys A."/>
            <person name="Hutchinson M.I."/>
            <person name="Powell A.J."/>
            <person name="Barry K."/>
            <person name="Miller A.N."/>
            <person name="Grigoriev I.V."/>
            <person name="Debuchy R."/>
            <person name="Gladieux P."/>
            <person name="Thoren M.H."/>
            <person name="Johannesson H."/>
        </authorList>
    </citation>
    <scope>NUCLEOTIDE SEQUENCE</scope>
    <source>
        <strain evidence="10">PSN293</strain>
    </source>
</reference>
<keyword evidence="5 6" id="KW-0482">Metalloprotease</keyword>
<feature type="domain" description="Peptidase M48" evidence="9">
    <location>
        <begin position="182"/>
        <end position="369"/>
    </location>
</feature>
<gene>
    <name evidence="10" type="ORF">QBC37DRAFT_288766</name>
</gene>
<proteinExistence type="inferred from homology"/>
<sequence>MARTALQRRRIIIPVRAWPTHSATTISSPRAQSRTSSSPLRTYSSSSRAPPPPPPSLLRLVHHQRVPPQKIIPRIQTRNYEFRPSQYDPDGSRLRDAKPLLTKSNLGRVARSPNTHIITLLAIAGAFIFYFSNLETVPVSGRTRFNVYSQDSVRKMSDMQYKMLLYEFERNNIRILGDSDPRTQRVRRVMKKLIPFSGMGKDENWEIYVVDDPHTANAFVLPGGKVFVFSGILPLARNDSALAAVLGHEIAHNVAGHVGERMSGSIGTNILLYSGMLVAAGIGLGPLLMHYLGSKVLTVVLENPMSRKQESEADYIGLMIMAEACYDPREAVRFWERMEQGARHGGEEVPEWASTHPSNENRIKKIQEWLPKAMEKRDMSDCRTTTAFADLFRRALETGVLIVEE</sequence>
<evidence type="ECO:0000256" key="3">
    <source>
        <dbReference type="ARBA" id="ARBA00022801"/>
    </source>
</evidence>
<keyword evidence="8" id="KW-0812">Transmembrane</keyword>
<dbReference type="Pfam" id="PF01435">
    <property type="entry name" value="Peptidase_M48"/>
    <property type="match status" value="1"/>
</dbReference>
<dbReference type="AlphaFoldDB" id="A0AAN6Y653"/>
<dbReference type="InterPro" id="IPR001915">
    <property type="entry name" value="Peptidase_M48"/>
</dbReference>
<evidence type="ECO:0000256" key="1">
    <source>
        <dbReference type="ARBA" id="ARBA00022670"/>
    </source>
</evidence>
<reference evidence="10" key="1">
    <citation type="journal article" date="2023" name="Mol. Phylogenet. Evol.">
        <title>Genome-scale phylogeny and comparative genomics of the fungal order Sordariales.</title>
        <authorList>
            <person name="Hensen N."/>
            <person name="Bonometti L."/>
            <person name="Westerberg I."/>
            <person name="Brannstrom I.O."/>
            <person name="Guillou S."/>
            <person name="Cros-Aarteil S."/>
            <person name="Calhoun S."/>
            <person name="Haridas S."/>
            <person name="Kuo A."/>
            <person name="Mondo S."/>
            <person name="Pangilinan J."/>
            <person name="Riley R."/>
            <person name="LaButti K."/>
            <person name="Andreopoulos B."/>
            <person name="Lipzen A."/>
            <person name="Chen C."/>
            <person name="Yan M."/>
            <person name="Daum C."/>
            <person name="Ng V."/>
            <person name="Clum A."/>
            <person name="Steindorff A."/>
            <person name="Ohm R.A."/>
            <person name="Martin F."/>
            <person name="Silar P."/>
            <person name="Natvig D.O."/>
            <person name="Lalanne C."/>
            <person name="Gautier V."/>
            <person name="Ament-Velasquez S.L."/>
            <person name="Kruys A."/>
            <person name="Hutchinson M.I."/>
            <person name="Powell A.J."/>
            <person name="Barry K."/>
            <person name="Miller A.N."/>
            <person name="Grigoriev I.V."/>
            <person name="Debuchy R."/>
            <person name="Gladieux P."/>
            <person name="Hiltunen Thoren M."/>
            <person name="Johannesson H."/>
        </authorList>
    </citation>
    <scope>NUCLEOTIDE SEQUENCE</scope>
    <source>
        <strain evidence="10">PSN293</strain>
    </source>
</reference>
<evidence type="ECO:0000256" key="2">
    <source>
        <dbReference type="ARBA" id="ARBA00022723"/>
    </source>
</evidence>
<keyword evidence="2" id="KW-0479">Metal-binding</keyword>
<dbReference type="GO" id="GO:0005743">
    <property type="term" value="C:mitochondrial inner membrane"/>
    <property type="evidence" value="ECO:0007669"/>
    <property type="project" value="TreeGrafter"/>
</dbReference>
<dbReference type="Proteomes" id="UP001301769">
    <property type="component" value="Unassembled WGS sequence"/>
</dbReference>
<evidence type="ECO:0000256" key="8">
    <source>
        <dbReference type="SAM" id="Phobius"/>
    </source>
</evidence>
<feature type="region of interest" description="Disordered" evidence="7">
    <location>
        <begin position="22"/>
        <end position="56"/>
    </location>
</feature>
<keyword evidence="4 6" id="KW-0862">Zinc</keyword>
<comment type="similarity">
    <text evidence="6">Belongs to the peptidase M48 family.</text>
</comment>
<dbReference type="EMBL" id="MU858134">
    <property type="protein sequence ID" value="KAK4212086.1"/>
    <property type="molecule type" value="Genomic_DNA"/>
</dbReference>
<dbReference type="GO" id="GO:0046872">
    <property type="term" value="F:metal ion binding"/>
    <property type="evidence" value="ECO:0007669"/>
    <property type="project" value="UniProtKB-KW"/>
</dbReference>
<organism evidence="10 11">
    <name type="scientific">Rhypophila decipiens</name>
    <dbReference type="NCBI Taxonomy" id="261697"/>
    <lineage>
        <taxon>Eukaryota</taxon>
        <taxon>Fungi</taxon>
        <taxon>Dikarya</taxon>
        <taxon>Ascomycota</taxon>
        <taxon>Pezizomycotina</taxon>
        <taxon>Sordariomycetes</taxon>
        <taxon>Sordariomycetidae</taxon>
        <taxon>Sordariales</taxon>
        <taxon>Naviculisporaceae</taxon>
        <taxon>Rhypophila</taxon>
    </lineage>
</organism>
<dbReference type="CDD" id="cd07331">
    <property type="entry name" value="M48C_Oma1_like"/>
    <property type="match status" value="1"/>
</dbReference>
<dbReference type="GO" id="GO:0006515">
    <property type="term" value="P:protein quality control for misfolded or incompletely synthesized proteins"/>
    <property type="evidence" value="ECO:0007669"/>
    <property type="project" value="TreeGrafter"/>
</dbReference>
<keyword evidence="3 6" id="KW-0378">Hydrolase</keyword>
<evidence type="ECO:0000313" key="11">
    <source>
        <dbReference type="Proteomes" id="UP001301769"/>
    </source>
</evidence>
<feature type="compositionally biased region" description="Low complexity" evidence="7">
    <location>
        <begin position="27"/>
        <end position="48"/>
    </location>
</feature>
<evidence type="ECO:0000256" key="6">
    <source>
        <dbReference type="RuleBase" id="RU003983"/>
    </source>
</evidence>
<comment type="cofactor">
    <cofactor evidence="6">
        <name>Zn(2+)</name>
        <dbReference type="ChEBI" id="CHEBI:29105"/>
    </cofactor>
    <text evidence="6">Binds 1 zinc ion per subunit.</text>
</comment>
<accession>A0AAN6Y653</accession>
<keyword evidence="8" id="KW-1133">Transmembrane helix</keyword>
<dbReference type="Gene3D" id="3.30.2010.10">
    <property type="entry name" value="Metalloproteases ('zincins'), catalytic domain"/>
    <property type="match status" value="1"/>
</dbReference>
<keyword evidence="1 6" id="KW-0645">Protease</keyword>
<feature type="transmembrane region" description="Helical" evidence="8">
    <location>
        <begin position="113"/>
        <end position="132"/>
    </location>
</feature>
<dbReference type="PANTHER" id="PTHR22726:SF1">
    <property type="entry name" value="METALLOENDOPEPTIDASE OMA1, MITOCHONDRIAL"/>
    <property type="match status" value="1"/>
</dbReference>
<keyword evidence="11" id="KW-1185">Reference proteome</keyword>
<evidence type="ECO:0000259" key="9">
    <source>
        <dbReference type="Pfam" id="PF01435"/>
    </source>
</evidence>
<evidence type="ECO:0000256" key="5">
    <source>
        <dbReference type="ARBA" id="ARBA00023049"/>
    </source>
</evidence>
<keyword evidence="8" id="KW-0472">Membrane</keyword>
<dbReference type="PANTHER" id="PTHR22726">
    <property type="entry name" value="METALLOENDOPEPTIDASE OMA1"/>
    <property type="match status" value="1"/>
</dbReference>
<dbReference type="InterPro" id="IPR051156">
    <property type="entry name" value="Mito/Outer_Membr_Metalloprot"/>
</dbReference>
<evidence type="ECO:0000313" key="10">
    <source>
        <dbReference type="EMBL" id="KAK4212086.1"/>
    </source>
</evidence>
<comment type="caution">
    <text evidence="10">The sequence shown here is derived from an EMBL/GenBank/DDBJ whole genome shotgun (WGS) entry which is preliminary data.</text>
</comment>
<dbReference type="GO" id="GO:0034982">
    <property type="term" value="P:mitochondrial protein processing"/>
    <property type="evidence" value="ECO:0007669"/>
    <property type="project" value="TreeGrafter"/>
</dbReference>
<protein>
    <submittedName>
        <fullName evidence="10">Peptidase family M48-domain-containing protein</fullName>
    </submittedName>
</protein>
<feature type="transmembrane region" description="Helical" evidence="8">
    <location>
        <begin position="270"/>
        <end position="292"/>
    </location>
</feature>
<evidence type="ECO:0000256" key="4">
    <source>
        <dbReference type="ARBA" id="ARBA00022833"/>
    </source>
</evidence>